<keyword evidence="1" id="KW-0732">Signal</keyword>
<gene>
    <name evidence="2" type="ORF">M977_03820</name>
</gene>
<dbReference type="RefSeq" id="WP_166672021.1">
    <property type="nucleotide sequence ID" value="NZ_LXEP01000033.1"/>
</dbReference>
<organism evidence="2 3">
    <name type="scientific">Buttiauxella gaviniae ATCC 51604</name>
    <dbReference type="NCBI Taxonomy" id="1354253"/>
    <lineage>
        <taxon>Bacteria</taxon>
        <taxon>Pseudomonadati</taxon>
        <taxon>Pseudomonadota</taxon>
        <taxon>Gammaproteobacteria</taxon>
        <taxon>Enterobacterales</taxon>
        <taxon>Enterobacteriaceae</taxon>
        <taxon>Buttiauxella</taxon>
    </lineage>
</organism>
<comment type="caution">
    <text evidence="2">The sequence shown here is derived from an EMBL/GenBank/DDBJ whole genome shotgun (WGS) entry which is preliminary data.</text>
</comment>
<evidence type="ECO:0000313" key="2">
    <source>
        <dbReference type="EMBL" id="OAT18032.1"/>
    </source>
</evidence>
<name>A0A1B7HR18_9ENTR</name>
<evidence type="ECO:0000256" key="1">
    <source>
        <dbReference type="SAM" id="SignalP"/>
    </source>
</evidence>
<accession>A0A1B7HR18</accession>
<dbReference type="Proteomes" id="UP000078504">
    <property type="component" value="Unassembled WGS sequence"/>
</dbReference>
<dbReference type="EMBL" id="LXEP01000033">
    <property type="protein sequence ID" value="OAT18032.1"/>
    <property type="molecule type" value="Genomic_DNA"/>
</dbReference>
<evidence type="ECO:0000313" key="3">
    <source>
        <dbReference type="Proteomes" id="UP000078504"/>
    </source>
</evidence>
<protein>
    <recommendedName>
        <fullName evidence="4">Secreted protein</fullName>
    </recommendedName>
</protein>
<proteinExistence type="predicted"/>
<dbReference type="PATRIC" id="fig|1354253.4.peg.3896"/>
<dbReference type="AlphaFoldDB" id="A0A1B7HR18"/>
<reference evidence="2 3" key="1">
    <citation type="submission" date="2016-04" db="EMBL/GenBank/DDBJ databases">
        <title>ATOL: Assembling a taxonomically balanced genome-scale reconstruction of the evolutionary history of the Enterobacteriaceae.</title>
        <authorList>
            <person name="Plunkett G.III."/>
            <person name="Neeno-Eckwall E.C."/>
            <person name="Glasner J.D."/>
            <person name="Perna N.T."/>
        </authorList>
    </citation>
    <scope>NUCLEOTIDE SEQUENCE [LARGE SCALE GENOMIC DNA]</scope>
    <source>
        <strain evidence="2 3">ATCC 51604</strain>
    </source>
</reference>
<feature type="chain" id="PRO_5008593319" description="Secreted protein" evidence="1">
    <location>
        <begin position="23"/>
        <end position="58"/>
    </location>
</feature>
<sequence>MKKYVLMLLAASTLMTALPVLATEQAQERQDGRQAKQECRDGLVGNADCRQEKRDIKH</sequence>
<feature type="signal peptide" evidence="1">
    <location>
        <begin position="1"/>
        <end position="22"/>
    </location>
</feature>
<evidence type="ECO:0008006" key="4">
    <source>
        <dbReference type="Google" id="ProtNLM"/>
    </source>
</evidence>